<dbReference type="GeneID" id="25400420"/>
<dbReference type="Proteomes" id="UP000646844">
    <property type="component" value="Unassembled WGS sequence"/>
</dbReference>
<dbReference type="AlphaFoldDB" id="A0A832TD57"/>
<name>A0A832TD57_9CREN</name>
<reference evidence="1" key="1">
    <citation type="journal article" date="2020" name="bioRxiv">
        <title>A rank-normalized archaeal taxonomy based on genome phylogeny resolves widespread incomplete and uneven classifications.</title>
        <authorList>
            <person name="Rinke C."/>
            <person name="Chuvochina M."/>
            <person name="Mussig A.J."/>
            <person name="Chaumeil P.-A."/>
            <person name="Waite D.W."/>
            <person name="Whitman W.B."/>
            <person name="Parks D.H."/>
            <person name="Hugenholtz P."/>
        </authorList>
    </citation>
    <scope>NUCLEOTIDE SEQUENCE</scope>
    <source>
        <strain evidence="1">UBA8838</strain>
    </source>
</reference>
<protein>
    <submittedName>
        <fullName evidence="1">Uncharacterized protein</fullName>
    </submittedName>
</protein>
<comment type="caution">
    <text evidence="1">The sequence shown here is derived from an EMBL/GenBank/DDBJ whole genome shotgun (WGS) entry which is preliminary data.</text>
</comment>
<dbReference type="EMBL" id="DUJO01000020">
    <property type="protein sequence ID" value="HII73764.1"/>
    <property type="molecule type" value="Genomic_DNA"/>
</dbReference>
<dbReference type="RefSeq" id="WP_052846821.1">
    <property type="nucleotide sequence ID" value="NZ_BAABQO010000009.1"/>
</dbReference>
<organism evidence="1 2">
    <name type="scientific">Sulfurisphaera tokodaii</name>
    <dbReference type="NCBI Taxonomy" id="111955"/>
    <lineage>
        <taxon>Archaea</taxon>
        <taxon>Thermoproteota</taxon>
        <taxon>Thermoprotei</taxon>
        <taxon>Sulfolobales</taxon>
        <taxon>Sulfolobaceae</taxon>
        <taxon>Sulfurisphaera</taxon>
    </lineage>
</organism>
<sequence>MKIIDKVKLDRTESCGSRSPLSIILDVIKKIKECDESVEVLLNDYDWLLSLRYIIQINDMPLKIIEKGKEDTFLKIEVIKECI</sequence>
<accession>A0A832TD57</accession>
<evidence type="ECO:0000313" key="1">
    <source>
        <dbReference type="EMBL" id="HII73764.1"/>
    </source>
</evidence>
<evidence type="ECO:0000313" key="2">
    <source>
        <dbReference type="Proteomes" id="UP000646844"/>
    </source>
</evidence>
<dbReference type="OMA" id="SKSPLMI"/>
<proteinExistence type="predicted"/>
<gene>
    <name evidence="1" type="ORF">HA332_05130</name>
</gene>